<organism evidence="1 2">
    <name type="scientific">Escherichia coli</name>
    <dbReference type="NCBI Taxonomy" id="562"/>
    <lineage>
        <taxon>Bacteria</taxon>
        <taxon>Pseudomonadati</taxon>
        <taxon>Pseudomonadota</taxon>
        <taxon>Gammaproteobacteria</taxon>
        <taxon>Enterobacterales</taxon>
        <taxon>Enterobacteriaceae</taxon>
        <taxon>Escherichia</taxon>
    </lineage>
</organism>
<name>A0A484WXM9_ECOLX</name>
<protein>
    <submittedName>
        <fullName evidence="1">Uncharacterized protein</fullName>
    </submittedName>
</protein>
<sequence length="64" mass="6792">MEVGNLGKTYSLLNLAYVGSVDTVTASKFFPGPVSRIAGMPDTAPSGAVVSSLPRFLRSYRIMP</sequence>
<dbReference type="EMBL" id="CAADIS010000004">
    <property type="protein sequence ID" value="VFS16648.1"/>
    <property type="molecule type" value="Genomic_DNA"/>
</dbReference>
<dbReference type="Proteomes" id="UP000372890">
    <property type="component" value="Unassembled WGS sequence"/>
</dbReference>
<dbReference type="AlphaFoldDB" id="A0A484WXM9"/>
<evidence type="ECO:0000313" key="1">
    <source>
        <dbReference type="EMBL" id="VFS16648.1"/>
    </source>
</evidence>
<accession>A0A484WXM9</accession>
<proteinExistence type="predicted"/>
<reference evidence="1 2" key="1">
    <citation type="submission" date="2019-03" db="EMBL/GenBank/DDBJ databases">
        <authorList>
            <consortium name="Pathogen Informatics"/>
        </authorList>
    </citation>
    <scope>NUCLEOTIDE SEQUENCE [LARGE SCALE GENOMIC DNA]</scope>
    <source>
        <strain evidence="1 2">NCTC9001</strain>
    </source>
</reference>
<evidence type="ECO:0000313" key="2">
    <source>
        <dbReference type="Proteomes" id="UP000372890"/>
    </source>
</evidence>
<gene>
    <name evidence="1" type="ORF">NCTC9001_01521</name>
</gene>